<dbReference type="Proteomes" id="UP000317494">
    <property type="component" value="Unassembled WGS sequence"/>
</dbReference>
<proteinExistence type="predicted"/>
<gene>
    <name evidence="1" type="ORF">SeMB42_g05833</name>
</gene>
<accession>A0A507CP67</accession>
<evidence type="ECO:0000313" key="2">
    <source>
        <dbReference type="Proteomes" id="UP000317494"/>
    </source>
</evidence>
<dbReference type="AlphaFoldDB" id="A0A507CP67"/>
<name>A0A507CP67_9FUNG</name>
<reference evidence="1 2" key="1">
    <citation type="journal article" date="2019" name="Sci. Rep.">
        <title>Comparative genomics of chytrid fungi reveal insights into the obligate biotrophic and pathogenic lifestyle of Synchytrium endobioticum.</title>
        <authorList>
            <person name="van de Vossenberg B.T.L.H."/>
            <person name="Warris S."/>
            <person name="Nguyen H.D.T."/>
            <person name="van Gent-Pelzer M.P.E."/>
            <person name="Joly D.L."/>
            <person name="van de Geest H.C."/>
            <person name="Bonants P.J.M."/>
            <person name="Smith D.S."/>
            <person name="Levesque C.A."/>
            <person name="van der Lee T.A.J."/>
        </authorList>
    </citation>
    <scope>NUCLEOTIDE SEQUENCE [LARGE SCALE GENOMIC DNA]</scope>
    <source>
        <strain evidence="1 2">MB42</strain>
    </source>
</reference>
<sequence>MDDPDPTEADVGSMIHDAINAWSKAHLSGLETLRSLEQDVLRQGFAEFENLAGKFNRVMETFHSAHRMLASAMDDGRLATRVDTLDILSCFVEMYEQELLVKKAIISDVSKVSSTMASTQWAVAISLWSLTNRFNVGRLTSVYRTWQFKIRPTVI</sequence>
<keyword evidence="2" id="KW-1185">Reference proteome</keyword>
<organism evidence="1 2">
    <name type="scientific">Synchytrium endobioticum</name>
    <dbReference type="NCBI Taxonomy" id="286115"/>
    <lineage>
        <taxon>Eukaryota</taxon>
        <taxon>Fungi</taxon>
        <taxon>Fungi incertae sedis</taxon>
        <taxon>Chytridiomycota</taxon>
        <taxon>Chytridiomycota incertae sedis</taxon>
        <taxon>Chytridiomycetes</taxon>
        <taxon>Synchytriales</taxon>
        <taxon>Synchytriaceae</taxon>
        <taxon>Synchytrium</taxon>
    </lineage>
</organism>
<comment type="caution">
    <text evidence="1">The sequence shown here is derived from an EMBL/GenBank/DDBJ whole genome shotgun (WGS) entry which is preliminary data.</text>
</comment>
<dbReference type="EMBL" id="QEAN01000296">
    <property type="protein sequence ID" value="TPX40890.1"/>
    <property type="molecule type" value="Genomic_DNA"/>
</dbReference>
<dbReference type="VEuPathDB" id="FungiDB:SeMB42_g05833"/>
<protein>
    <submittedName>
        <fullName evidence="1">Uncharacterized protein</fullName>
    </submittedName>
</protein>
<evidence type="ECO:0000313" key="1">
    <source>
        <dbReference type="EMBL" id="TPX40890.1"/>
    </source>
</evidence>